<name>A0AAV4RPA9_9ARAC</name>
<comment type="caution">
    <text evidence="1">The sequence shown here is derived from an EMBL/GenBank/DDBJ whole genome shotgun (WGS) entry which is preliminary data.</text>
</comment>
<organism evidence="1 2">
    <name type="scientific">Caerostris darwini</name>
    <dbReference type="NCBI Taxonomy" id="1538125"/>
    <lineage>
        <taxon>Eukaryota</taxon>
        <taxon>Metazoa</taxon>
        <taxon>Ecdysozoa</taxon>
        <taxon>Arthropoda</taxon>
        <taxon>Chelicerata</taxon>
        <taxon>Arachnida</taxon>
        <taxon>Araneae</taxon>
        <taxon>Araneomorphae</taxon>
        <taxon>Entelegynae</taxon>
        <taxon>Araneoidea</taxon>
        <taxon>Araneidae</taxon>
        <taxon>Caerostris</taxon>
    </lineage>
</organism>
<protein>
    <submittedName>
        <fullName evidence="1">Uncharacterized protein</fullName>
    </submittedName>
</protein>
<dbReference type="AlphaFoldDB" id="A0AAV4RPA9"/>
<sequence length="107" mass="12537">MKAFYNMPIEYNGLKSFPYRNLSNTLPLLLPQDNHREDEWNCSKHADVFCSMQLSCPFPLREIRTHLKVQCTHASHESLVMKCPEGTFKVLYDLKKHRFAEFSDSAN</sequence>
<keyword evidence="2" id="KW-1185">Reference proteome</keyword>
<accession>A0AAV4RPA9</accession>
<dbReference type="EMBL" id="BPLQ01006501">
    <property type="protein sequence ID" value="GIY22934.1"/>
    <property type="molecule type" value="Genomic_DNA"/>
</dbReference>
<gene>
    <name evidence="1" type="ORF">CDAR_89691</name>
</gene>
<evidence type="ECO:0000313" key="1">
    <source>
        <dbReference type="EMBL" id="GIY22934.1"/>
    </source>
</evidence>
<dbReference type="Proteomes" id="UP001054837">
    <property type="component" value="Unassembled WGS sequence"/>
</dbReference>
<proteinExistence type="predicted"/>
<evidence type="ECO:0000313" key="2">
    <source>
        <dbReference type="Proteomes" id="UP001054837"/>
    </source>
</evidence>
<reference evidence="1 2" key="1">
    <citation type="submission" date="2021-06" db="EMBL/GenBank/DDBJ databases">
        <title>Caerostris darwini draft genome.</title>
        <authorList>
            <person name="Kono N."/>
            <person name="Arakawa K."/>
        </authorList>
    </citation>
    <scope>NUCLEOTIDE SEQUENCE [LARGE SCALE GENOMIC DNA]</scope>
</reference>